<dbReference type="AlphaFoldDB" id="A0A8R1ITZ4"/>
<protein>
    <submittedName>
        <fullName evidence="1">Uncharacterized protein</fullName>
    </submittedName>
</protein>
<evidence type="ECO:0000313" key="2">
    <source>
        <dbReference type="Proteomes" id="UP000005237"/>
    </source>
</evidence>
<keyword evidence="2" id="KW-1185">Reference proteome</keyword>
<proteinExistence type="predicted"/>
<evidence type="ECO:0000313" key="1">
    <source>
        <dbReference type="EnsemblMetazoa" id="CJA38076.1"/>
    </source>
</evidence>
<accession>A0A8R1ITZ4</accession>
<name>A0A8R1ITZ4_CAEJA</name>
<sequence length="103" mass="11681">MREAKSPCLCSSRKFSETTCTLLCESDQCWQDCVIFNEKSYVPQNVVNFMSSVNKSSKRNDILVAAMSTWKNAIQNLHSTTKNPVVAASDPVRCTLSWATRWR</sequence>
<reference evidence="2" key="1">
    <citation type="submission" date="2010-08" db="EMBL/GenBank/DDBJ databases">
        <authorList>
            <consortium name="Caenorhabditis japonica Sequencing Consortium"/>
            <person name="Wilson R.K."/>
        </authorList>
    </citation>
    <scope>NUCLEOTIDE SEQUENCE [LARGE SCALE GENOMIC DNA]</scope>
    <source>
        <strain evidence="2">DF5081</strain>
    </source>
</reference>
<dbReference type="Proteomes" id="UP000005237">
    <property type="component" value="Unassembled WGS sequence"/>
</dbReference>
<reference evidence="1" key="2">
    <citation type="submission" date="2022-06" db="UniProtKB">
        <authorList>
            <consortium name="EnsemblMetazoa"/>
        </authorList>
    </citation>
    <scope>IDENTIFICATION</scope>
    <source>
        <strain evidence="1">DF5081</strain>
    </source>
</reference>
<organism evidence="1 2">
    <name type="scientific">Caenorhabditis japonica</name>
    <dbReference type="NCBI Taxonomy" id="281687"/>
    <lineage>
        <taxon>Eukaryota</taxon>
        <taxon>Metazoa</taxon>
        <taxon>Ecdysozoa</taxon>
        <taxon>Nematoda</taxon>
        <taxon>Chromadorea</taxon>
        <taxon>Rhabditida</taxon>
        <taxon>Rhabditina</taxon>
        <taxon>Rhabditomorpha</taxon>
        <taxon>Rhabditoidea</taxon>
        <taxon>Rhabditidae</taxon>
        <taxon>Peloderinae</taxon>
        <taxon>Caenorhabditis</taxon>
    </lineage>
</organism>
<dbReference type="EnsemblMetazoa" id="CJA38076.1">
    <property type="protein sequence ID" value="CJA38076.1"/>
    <property type="gene ID" value="WBGene00213923"/>
</dbReference>